<keyword evidence="6" id="KW-1185">Reference proteome</keyword>
<dbReference type="SUPFAM" id="SSF50891">
    <property type="entry name" value="Cyclophilin-like"/>
    <property type="match status" value="1"/>
</dbReference>
<protein>
    <recommendedName>
        <fullName evidence="2">Peptidyl-prolyl cis-trans isomerase</fullName>
        <shortName evidence="2">PPIase</shortName>
        <ecNumber evidence="2">5.2.1.8</ecNumber>
    </recommendedName>
</protein>
<gene>
    <name evidence="5" type="ORF">CARG_01680</name>
</gene>
<dbReference type="eggNOG" id="COG0652">
    <property type="taxonomic scope" value="Bacteria"/>
</dbReference>
<accession>U3GYA0</accession>
<organism evidence="5 6">
    <name type="scientific">Corynebacterium argentoratense DSM 44202</name>
    <dbReference type="NCBI Taxonomy" id="1348662"/>
    <lineage>
        <taxon>Bacteria</taxon>
        <taxon>Bacillati</taxon>
        <taxon>Actinomycetota</taxon>
        <taxon>Actinomycetes</taxon>
        <taxon>Mycobacteriales</taxon>
        <taxon>Corynebacteriaceae</taxon>
        <taxon>Corynebacterium</taxon>
    </lineage>
</organism>
<dbReference type="Pfam" id="PF00160">
    <property type="entry name" value="Pro_isomerase"/>
    <property type="match status" value="1"/>
</dbReference>
<dbReference type="RefSeq" id="WP_020975645.1">
    <property type="nucleotide sequence ID" value="NC_022198.1"/>
</dbReference>
<dbReference type="KEGG" id="caz:CARG_01680"/>
<evidence type="ECO:0000256" key="2">
    <source>
        <dbReference type="RuleBase" id="RU363019"/>
    </source>
</evidence>
<dbReference type="CDD" id="cd00317">
    <property type="entry name" value="cyclophilin"/>
    <property type="match status" value="1"/>
</dbReference>
<comment type="similarity">
    <text evidence="2">Belongs to the cyclophilin-type PPIase family.</text>
</comment>
<comment type="function">
    <text evidence="1 2">PPIases accelerate the folding of proteins. It catalyzes the cis-trans isomerization of proline imidic peptide bonds in oligopeptides.</text>
</comment>
<dbReference type="PRINTS" id="PR00153">
    <property type="entry name" value="CSAPPISMRASE"/>
</dbReference>
<dbReference type="GeneID" id="78249203"/>
<evidence type="ECO:0000259" key="4">
    <source>
        <dbReference type="PROSITE" id="PS50072"/>
    </source>
</evidence>
<keyword evidence="2" id="KW-0732">Signal</keyword>
<evidence type="ECO:0000313" key="6">
    <source>
        <dbReference type="Proteomes" id="UP000016943"/>
    </source>
</evidence>
<dbReference type="Gene3D" id="2.40.100.10">
    <property type="entry name" value="Cyclophilin-like"/>
    <property type="match status" value="1"/>
</dbReference>
<dbReference type="PATRIC" id="fig|1348662.3.peg.329"/>
<feature type="compositionally biased region" description="Polar residues" evidence="3">
    <location>
        <begin position="47"/>
        <end position="61"/>
    </location>
</feature>
<dbReference type="InterPro" id="IPR029000">
    <property type="entry name" value="Cyclophilin-like_dom_sf"/>
</dbReference>
<dbReference type="AlphaFoldDB" id="U3GYA0"/>
<keyword evidence="2" id="KW-0413">Isomerase</keyword>
<dbReference type="PROSITE" id="PS50072">
    <property type="entry name" value="CSA_PPIASE_2"/>
    <property type="match status" value="1"/>
</dbReference>
<feature type="chain" id="PRO_5006530776" description="Peptidyl-prolyl cis-trans isomerase" evidence="2">
    <location>
        <begin position="31"/>
        <end position="229"/>
    </location>
</feature>
<dbReference type="PROSITE" id="PS51257">
    <property type="entry name" value="PROKAR_LIPOPROTEIN"/>
    <property type="match status" value="1"/>
</dbReference>
<dbReference type="HOGENOM" id="CLU_012062_8_3_11"/>
<dbReference type="InterPro" id="IPR002130">
    <property type="entry name" value="Cyclophilin-type_PPIase_dom"/>
</dbReference>
<feature type="domain" description="PPIase cyclophilin-type" evidence="4">
    <location>
        <begin position="75"/>
        <end position="228"/>
    </location>
</feature>
<name>U3GYA0_9CORY</name>
<dbReference type="STRING" id="1348662.CARG_01680"/>
<proteinExistence type="inferred from homology"/>
<evidence type="ECO:0000256" key="1">
    <source>
        <dbReference type="ARBA" id="ARBA00002388"/>
    </source>
</evidence>
<keyword evidence="2" id="KW-0697">Rotamase</keyword>
<comment type="catalytic activity">
    <reaction evidence="2">
        <text>[protein]-peptidylproline (omega=180) = [protein]-peptidylproline (omega=0)</text>
        <dbReference type="Rhea" id="RHEA:16237"/>
        <dbReference type="Rhea" id="RHEA-COMP:10747"/>
        <dbReference type="Rhea" id="RHEA-COMP:10748"/>
        <dbReference type="ChEBI" id="CHEBI:83833"/>
        <dbReference type="ChEBI" id="CHEBI:83834"/>
        <dbReference type="EC" id="5.2.1.8"/>
    </reaction>
</comment>
<evidence type="ECO:0000313" key="5">
    <source>
        <dbReference type="EMBL" id="AGU14507.1"/>
    </source>
</evidence>
<dbReference type="PANTHER" id="PTHR45625">
    <property type="entry name" value="PEPTIDYL-PROLYL CIS-TRANS ISOMERASE-RELATED"/>
    <property type="match status" value="1"/>
</dbReference>
<evidence type="ECO:0000256" key="3">
    <source>
        <dbReference type="SAM" id="MobiDB-lite"/>
    </source>
</evidence>
<dbReference type="GO" id="GO:0003755">
    <property type="term" value="F:peptidyl-prolyl cis-trans isomerase activity"/>
    <property type="evidence" value="ECO:0007669"/>
    <property type="project" value="UniProtKB-UniRule"/>
</dbReference>
<feature type="signal peptide" evidence="2">
    <location>
        <begin position="1"/>
        <end position="30"/>
    </location>
</feature>
<sequence>MTFSIHRRRLSAAASIVSIAAAAASLSACGDDAPGHHSASGDVHCDYSTTPSQAKPGTTVPSGGPATEDVTLTLETNRGEIPIELHADKAPCTVATITHLAQEGYYDNTICHRLTTSGLFVLQCGDPTGTGSGNPGFKFADEWPVGESSKGNLYHAGTVAMANSGPNTNGSQFFINYEDSPLQPDYTIFGEATGNGLDVVRAIAEKGTVDDIPSGPPAESVEIIKARVN</sequence>
<reference evidence="5 6" key="1">
    <citation type="journal article" date="2013" name="Genome Announc.">
        <title>Whole-Genome Sequence of the Clinical Strain Corynebacterium argentoratense DSM 44202, Isolated from a Human Throat Specimen.</title>
        <authorList>
            <person name="Bomholt C."/>
            <person name="Glaub A."/>
            <person name="Gravermann K."/>
            <person name="Albersmeier A."/>
            <person name="Brinkrolf K."/>
            <person name="Ruckert C."/>
            <person name="Tauch A."/>
        </authorList>
    </citation>
    <scope>NUCLEOTIDE SEQUENCE [LARGE SCALE GENOMIC DNA]</scope>
    <source>
        <strain evidence="5">DSM 44202</strain>
    </source>
</reference>
<dbReference type="InterPro" id="IPR044666">
    <property type="entry name" value="Cyclophilin_A-like"/>
</dbReference>
<dbReference type="Proteomes" id="UP000016943">
    <property type="component" value="Chromosome"/>
</dbReference>
<dbReference type="EC" id="5.2.1.8" evidence="2"/>
<dbReference type="EMBL" id="CP006365">
    <property type="protein sequence ID" value="AGU14507.1"/>
    <property type="molecule type" value="Genomic_DNA"/>
</dbReference>
<dbReference type="OrthoDB" id="5507614at2"/>
<feature type="region of interest" description="Disordered" evidence="3">
    <location>
        <begin position="40"/>
        <end position="66"/>
    </location>
</feature>
<dbReference type="PANTHER" id="PTHR45625:SF3">
    <property type="entry name" value="PEPTIDYL-PROLYL CIS-TRANS ISOMERASE B-RELATED"/>
    <property type="match status" value="1"/>
</dbReference>